<dbReference type="PROSITE" id="PS51257">
    <property type="entry name" value="PROKAR_LIPOPROTEIN"/>
    <property type="match status" value="1"/>
</dbReference>
<gene>
    <name evidence="2" type="ORF">B0H63DRAFT_419716</name>
</gene>
<feature type="non-terminal residue" evidence="2">
    <location>
        <position position="88"/>
    </location>
</feature>
<dbReference type="EMBL" id="JAULSW010000007">
    <property type="protein sequence ID" value="KAK3375224.1"/>
    <property type="molecule type" value="Genomic_DNA"/>
</dbReference>
<accession>A0AAE0NAA2</accession>
<proteinExistence type="predicted"/>
<sequence>MTIKDRWNRIVTPISPKWPSFNFSPSSSSSASCAGETPTSPAESSGGSSSSSSSGSGSGTSSSKNLVKSPSRLPAKTLSWRSFHNNSN</sequence>
<organism evidence="2 3">
    <name type="scientific">Podospora didyma</name>
    <dbReference type="NCBI Taxonomy" id="330526"/>
    <lineage>
        <taxon>Eukaryota</taxon>
        <taxon>Fungi</taxon>
        <taxon>Dikarya</taxon>
        <taxon>Ascomycota</taxon>
        <taxon>Pezizomycotina</taxon>
        <taxon>Sordariomycetes</taxon>
        <taxon>Sordariomycetidae</taxon>
        <taxon>Sordariales</taxon>
        <taxon>Podosporaceae</taxon>
        <taxon>Podospora</taxon>
    </lineage>
</organism>
<evidence type="ECO:0000313" key="3">
    <source>
        <dbReference type="Proteomes" id="UP001285441"/>
    </source>
</evidence>
<feature type="compositionally biased region" description="Low complexity" evidence="1">
    <location>
        <begin position="15"/>
        <end position="32"/>
    </location>
</feature>
<comment type="caution">
    <text evidence="2">The sequence shown here is derived from an EMBL/GenBank/DDBJ whole genome shotgun (WGS) entry which is preliminary data.</text>
</comment>
<protein>
    <submittedName>
        <fullName evidence="2">Uncharacterized protein</fullName>
    </submittedName>
</protein>
<dbReference type="Proteomes" id="UP001285441">
    <property type="component" value="Unassembled WGS sequence"/>
</dbReference>
<reference evidence="2" key="2">
    <citation type="submission" date="2023-06" db="EMBL/GenBank/DDBJ databases">
        <authorList>
            <consortium name="Lawrence Berkeley National Laboratory"/>
            <person name="Haridas S."/>
            <person name="Hensen N."/>
            <person name="Bonometti L."/>
            <person name="Westerberg I."/>
            <person name="Brannstrom I.O."/>
            <person name="Guillou S."/>
            <person name="Cros-Aarteil S."/>
            <person name="Calhoun S."/>
            <person name="Kuo A."/>
            <person name="Mondo S."/>
            <person name="Pangilinan J."/>
            <person name="Riley R."/>
            <person name="LaButti K."/>
            <person name="Andreopoulos B."/>
            <person name="Lipzen A."/>
            <person name="Chen C."/>
            <person name="Yanf M."/>
            <person name="Daum C."/>
            <person name="Ng V."/>
            <person name="Clum A."/>
            <person name="Steindorff A."/>
            <person name="Ohm R."/>
            <person name="Martin F."/>
            <person name="Silar P."/>
            <person name="Natvig D."/>
            <person name="Lalanne C."/>
            <person name="Gautier V."/>
            <person name="Ament-velasquez S.L."/>
            <person name="Kruys A."/>
            <person name="Hutchinson M.I."/>
            <person name="Powell A.J."/>
            <person name="Barry K."/>
            <person name="Miller A.N."/>
            <person name="Grigoriev I.V."/>
            <person name="Debuchy R."/>
            <person name="Gladieux P."/>
            <person name="Thoren M.H."/>
            <person name="Johannesson H."/>
        </authorList>
    </citation>
    <scope>NUCLEOTIDE SEQUENCE</scope>
    <source>
        <strain evidence="2">CBS 232.78</strain>
    </source>
</reference>
<keyword evidence="3" id="KW-1185">Reference proteome</keyword>
<feature type="region of interest" description="Disordered" evidence="1">
    <location>
        <begin position="13"/>
        <end position="88"/>
    </location>
</feature>
<evidence type="ECO:0000313" key="2">
    <source>
        <dbReference type="EMBL" id="KAK3375224.1"/>
    </source>
</evidence>
<reference evidence="2" key="1">
    <citation type="journal article" date="2023" name="Mol. Phylogenet. Evol.">
        <title>Genome-scale phylogeny and comparative genomics of the fungal order Sordariales.</title>
        <authorList>
            <person name="Hensen N."/>
            <person name="Bonometti L."/>
            <person name="Westerberg I."/>
            <person name="Brannstrom I.O."/>
            <person name="Guillou S."/>
            <person name="Cros-Aarteil S."/>
            <person name="Calhoun S."/>
            <person name="Haridas S."/>
            <person name="Kuo A."/>
            <person name="Mondo S."/>
            <person name="Pangilinan J."/>
            <person name="Riley R."/>
            <person name="LaButti K."/>
            <person name="Andreopoulos B."/>
            <person name="Lipzen A."/>
            <person name="Chen C."/>
            <person name="Yan M."/>
            <person name="Daum C."/>
            <person name="Ng V."/>
            <person name="Clum A."/>
            <person name="Steindorff A."/>
            <person name="Ohm R.A."/>
            <person name="Martin F."/>
            <person name="Silar P."/>
            <person name="Natvig D.O."/>
            <person name="Lalanne C."/>
            <person name="Gautier V."/>
            <person name="Ament-Velasquez S.L."/>
            <person name="Kruys A."/>
            <person name="Hutchinson M.I."/>
            <person name="Powell A.J."/>
            <person name="Barry K."/>
            <person name="Miller A.N."/>
            <person name="Grigoriev I.V."/>
            <person name="Debuchy R."/>
            <person name="Gladieux P."/>
            <person name="Hiltunen Thoren M."/>
            <person name="Johannesson H."/>
        </authorList>
    </citation>
    <scope>NUCLEOTIDE SEQUENCE</scope>
    <source>
        <strain evidence="2">CBS 232.78</strain>
    </source>
</reference>
<feature type="compositionally biased region" description="Low complexity" evidence="1">
    <location>
        <begin position="44"/>
        <end position="63"/>
    </location>
</feature>
<name>A0AAE0NAA2_9PEZI</name>
<dbReference type="AlphaFoldDB" id="A0AAE0NAA2"/>
<feature type="compositionally biased region" description="Polar residues" evidence="1">
    <location>
        <begin position="79"/>
        <end position="88"/>
    </location>
</feature>
<evidence type="ECO:0000256" key="1">
    <source>
        <dbReference type="SAM" id="MobiDB-lite"/>
    </source>
</evidence>